<dbReference type="Pfam" id="PF00098">
    <property type="entry name" value="zf-CCHC"/>
    <property type="match status" value="1"/>
</dbReference>
<organism evidence="15">
    <name type="scientific">Selaginella moellendorffii</name>
    <name type="common">Spikemoss</name>
    <dbReference type="NCBI Taxonomy" id="88036"/>
    <lineage>
        <taxon>Eukaryota</taxon>
        <taxon>Viridiplantae</taxon>
        <taxon>Streptophyta</taxon>
        <taxon>Embryophyta</taxon>
        <taxon>Tracheophyta</taxon>
        <taxon>Lycopodiopsida</taxon>
        <taxon>Selaginellales</taxon>
        <taxon>Selaginellaceae</taxon>
        <taxon>Selaginella</taxon>
    </lineage>
</organism>
<dbReference type="OMA" id="IDHERTN"/>
<dbReference type="Pfam" id="PF08152">
    <property type="entry name" value="GUCT"/>
    <property type="match status" value="1"/>
</dbReference>
<dbReference type="InterPro" id="IPR059027">
    <property type="entry name" value="DD_DDX21-DDX50"/>
</dbReference>
<keyword evidence="9" id="KW-0862">Zinc</keyword>
<dbReference type="CDD" id="cd18787">
    <property type="entry name" value="SF2_C_DEAD"/>
    <property type="match status" value="1"/>
</dbReference>
<dbReference type="GO" id="GO:0016787">
    <property type="term" value="F:hydrolase activity"/>
    <property type="evidence" value="ECO:0007669"/>
    <property type="project" value="UniProtKB-KW"/>
</dbReference>
<dbReference type="PROSITE" id="PS51194">
    <property type="entry name" value="HELICASE_CTER"/>
    <property type="match status" value="1"/>
</dbReference>
<dbReference type="GO" id="GO:0003724">
    <property type="term" value="F:RNA helicase activity"/>
    <property type="evidence" value="ECO:0000318"/>
    <property type="project" value="GO_Central"/>
</dbReference>
<dbReference type="SMART" id="SM00487">
    <property type="entry name" value="DEXDc"/>
    <property type="match status" value="1"/>
</dbReference>
<feature type="compositionally biased region" description="Gly residues" evidence="10">
    <location>
        <begin position="561"/>
        <end position="571"/>
    </location>
</feature>
<dbReference type="SMART" id="SM00490">
    <property type="entry name" value="HELICc"/>
    <property type="match status" value="1"/>
</dbReference>
<comment type="catalytic activity">
    <reaction evidence="8">
        <text>ATP + H2O = ADP + phosphate + H(+)</text>
        <dbReference type="Rhea" id="RHEA:13065"/>
        <dbReference type="ChEBI" id="CHEBI:15377"/>
        <dbReference type="ChEBI" id="CHEBI:15378"/>
        <dbReference type="ChEBI" id="CHEBI:30616"/>
        <dbReference type="ChEBI" id="CHEBI:43474"/>
        <dbReference type="ChEBI" id="CHEBI:456216"/>
        <dbReference type="EC" id="3.6.4.13"/>
    </reaction>
</comment>
<dbReference type="STRING" id="88036.D8TA85"/>
<comment type="similarity">
    <text evidence="1">Belongs to the DEAD box helicase family. DDX21/DDX50 subfamily.</text>
</comment>
<feature type="region of interest" description="Disordered" evidence="10">
    <location>
        <begin position="548"/>
        <end position="618"/>
    </location>
</feature>
<keyword evidence="6" id="KW-0067">ATP-binding</keyword>
<keyword evidence="4" id="KW-0378">Hydrolase</keyword>
<dbReference type="InterPro" id="IPR012562">
    <property type="entry name" value="GUCT"/>
</dbReference>
<dbReference type="InterPro" id="IPR001878">
    <property type="entry name" value="Znf_CCHC"/>
</dbReference>
<dbReference type="HOGENOM" id="CLU_003041_20_1_1"/>
<dbReference type="PROSITE" id="PS51192">
    <property type="entry name" value="HELICASE_ATP_BIND_1"/>
    <property type="match status" value="1"/>
</dbReference>
<dbReference type="eggNOG" id="KOG0331">
    <property type="taxonomic scope" value="Eukaryota"/>
</dbReference>
<dbReference type="Pfam" id="PF00271">
    <property type="entry name" value="Helicase_C"/>
    <property type="match status" value="1"/>
</dbReference>
<dbReference type="GO" id="GO:0008270">
    <property type="term" value="F:zinc ion binding"/>
    <property type="evidence" value="ECO:0007669"/>
    <property type="project" value="UniProtKB-KW"/>
</dbReference>
<feature type="non-terminal residue" evidence="14">
    <location>
        <position position="641"/>
    </location>
</feature>
<dbReference type="InterPro" id="IPR001650">
    <property type="entry name" value="Helicase_C-like"/>
</dbReference>
<gene>
    <name evidence="14" type="ORF">SELMODRAFT_30997</name>
</gene>
<evidence type="ECO:0000256" key="10">
    <source>
        <dbReference type="SAM" id="MobiDB-lite"/>
    </source>
</evidence>
<evidence type="ECO:0000256" key="6">
    <source>
        <dbReference type="ARBA" id="ARBA00022840"/>
    </source>
</evidence>
<evidence type="ECO:0000256" key="3">
    <source>
        <dbReference type="ARBA" id="ARBA00022741"/>
    </source>
</evidence>
<dbReference type="InterPro" id="IPR011545">
    <property type="entry name" value="DEAD/DEAH_box_helicase_dom"/>
</dbReference>
<evidence type="ECO:0000256" key="9">
    <source>
        <dbReference type="PROSITE-ProRule" id="PRU00047"/>
    </source>
</evidence>
<keyword evidence="9" id="KW-0863">Zinc-finger</keyword>
<dbReference type="CDD" id="cd00268">
    <property type="entry name" value="DEADc"/>
    <property type="match status" value="1"/>
</dbReference>
<reference evidence="14 15" key="1">
    <citation type="journal article" date="2011" name="Science">
        <title>The Selaginella genome identifies genetic changes associated with the evolution of vascular plants.</title>
        <authorList>
            <person name="Banks J.A."/>
            <person name="Nishiyama T."/>
            <person name="Hasebe M."/>
            <person name="Bowman J.L."/>
            <person name="Gribskov M."/>
            <person name="dePamphilis C."/>
            <person name="Albert V.A."/>
            <person name="Aono N."/>
            <person name="Aoyama T."/>
            <person name="Ambrose B.A."/>
            <person name="Ashton N.W."/>
            <person name="Axtell M.J."/>
            <person name="Barker E."/>
            <person name="Barker M.S."/>
            <person name="Bennetzen J.L."/>
            <person name="Bonawitz N.D."/>
            <person name="Chapple C."/>
            <person name="Cheng C."/>
            <person name="Correa L.G."/>
            <person name="Dacre M."/>
            <person name="DeBarry J."/>
            <person name="Dreyer I."/>
            <person name="Elias M."/>
            <person name="Engstrom E.M."/>
            <person name="Estelle M."/>
            <person name="Feng L."/>
            <person name="Finet C."/>
            <person name="Floyd S.K."/>
            <person name="Frommer W.B."/>
            <person name="Fujita T."/>
            <person name="Gramzow L."/>
            <person name="Gutensohn M."/>
            <person name="Harholt J."/>
            <person name="Hattori M."/>
            <person name="Heyl A."/>
            <person name="Hirai T."/>
            <person name="Hiwatashi Y."/>
            <person name="Ishikawa M."/>
            <person name="Iwata M."/>
            <person name="Karol K.G."/>
            <person name="Koehler B."/>
            <person name="Kolukisaoglu U."/>
            <person name="Kubo M."/>
            <person name="Kurata T."/>
            <person name="Lalonde S."/>
            <person name="Li K."/>
            <person name="Li Y."/>
            <person name="Litt A."/>
            <person name="Lyons E."/>
            <person name="Manning G."/>
            <person name="Maruyama T."/>
            <person name="Michael T.P."/>
            <person name="Mikami K."/>
            <person name="Miyazaki S."/>
            <person name="Morinaga S."/>
            <person name="Murata T."/>
            <person name="Mueller-Roeber B."/>
            <person name="Nelson D.R."/>
            <person name="Obara M."/>
            <person name="Oguri Y."/>
            <person name="Olmstead R.G."/>
            <person name="Onodera N."/>
            <person name="Petersen B.L."/>
            <person name="Pils B."/>
            <person name="Prigge M."/>
            <person name="Rensing S.A."/>
            <person name="Riano-Pachon D.M."/>
            <person name="Roberts A.W."/>
            <person name="Sato Y."/>
            <person name="Scheller H.V."/>
            <person name="Schulz B."/>
            <person name="Schulz C."/>
            <person name="Shakirov E.V."/>
            <person name="Shibagaki N."/>
            <person name="Shinohara N."/>
            <person name="Shippen D.E."/>
            <person name="Soerensen I."/>
            <person name="Sotooka R."/>
            <person name="Sugimoto N."/>
            <person name="Sugita M."/>
            <person name="Sumikawa N."/>
            <person name="Tanurdzic M."/>
            <person name="Theissen G."/>
            <person name="Ulvskov P."/>
            <person name="Wakazuki S."/>
            <person name="Weng J.K."/>
            <person name="Willats W.W."/>
            <person name="Wipf D."/>
            <person name="Wolf P.G."/>
            <person name="Yang L."/>
            <person name="Zimmer A.D."/>
            <person name="Zhu Q."/>
            <person name="Mitros T."/>
            <person name="Hellsten U."/>
            <person name="Loque D."/>
            <person name="Otillar R."/>
            <person name="Salamov A."/>
            <person name="Schmutz J."/>
            <person name="Shapiro H."/>
            <person name="Lindquist E."/>
            <person name="Lucas S."/>
            <person name="Rokhsar D."/>
            <person name="Grigoriev I.V."/>
        </authorList>
    </citation>
    <scope>NUCLEOTIDE SEQUENCE [LARGE SCALE GENOMIC DNA]</scope>
</reference>
<dbReference type="PANTHER" id="PTHR47959:SF1">
    <property type="entry name" value="ATP-DEPENDENT RNA HELICASE DBPA"/>
    <property type="match status" value="1"/>
</dbReference>
<keyword evidence="7" id="KW-0694">RNA-binding</keyword>
<dbReference type="GO" id="GO:0005524">
    <property type="term" value="F:ATP binding"/>
    <property type="evidence" value="ECO:0007669"/>
    <property type="project" value="UniProtKB-KW"/>
</dbReference>
<keyword evidence="5" id="KW-0347">Helicase</keyword>
<evidence type="ECO:0000256" key="1">
    <source>
        <dbReference type="ARBA" id="ARBA00006517"/>
    </source>
</evidence>
<evidence type="ECO:0000256" key="7">
    <source>
        <dbReference type="ARBA" id="ARBA00022884"/>
    </source>
</evidence>
<dbReference type="SUPFAM" id="SSF52540">
    <property type="entry name" value="P-loop containing nucleoside triphosphate hydrolases"/>
    <property type="match status" value="1"/>
</dbReference>
<dbReference type="PROSITE" id="PS50158">
    <property type="entry name" value="ZF_CCHC"/>
    <property type="match status" value="1"/>
</dbReference>
<feature type="compositionally biased region" description="Low complexity" evidence="10">
    <location>
        <begin position="587"/>
        <end position="613"/>
    </location>
</feature>
<dbReference type="FunCoup" id="D8TA85">
    <property type="interactions" value="1752"/>
</dbReference>
<dbReference type="Pfam" id="PF00270">
    <property type="entry name" value="DEAD"/>
    <property type="match status" value="1"/>
</dbReference>
<dbReference type="OrthoDB" id="4255at2759"/>
<feature type="non-terminal residue" evidence="14">
    <location>
        <position position="1"/>
    </location>
</feature>
<protein>
    <recommendedName>
        <fullName evidence="2">RNA helicase</fullName>
        <ecNumber evidence="2">3.6.4.13</ecNumber>
    </recommendedName>
</protein>
<evidence type="ECO:0000259" key="11">
    <source>
        <dbReference type="PROSITE" id="PS50158"/>
    </source>
</evidence>
<keyword evidence="9" id="KW-0479">Metal-binding</keyword>
<dbReference type="GO" id="GO:0003729">
    <property type="term" value="F:mRNA binding"/>
    <property type="evidence" value="ECO:0000318"/>
    <property type="project" value="GO_Central"/>
</dbReference>
<dbReference type="InterPro" id="IPR014001">
    <property type="entry name" value="Helicase_ATP-bd"/>
</dbReference>
<evidence type="ECO:0000313" key="14">
    <source>
        <dbReference type="EMBL" id="EFJ06419.1"/>
    </source>
</evidence>
<dbReference type="GO" id="GO:0005730">
    <property type="term" value="C:nucleolus"/>
    <property type="evidence" value="ECO:0000318"/>
    <property type="project" value="GO_Central"/>
</dbReference>
<keyword evidence="15" id="KW-1185">Reference proteome</keyword>
<dbReference type="InterPro" id="IPR044742">
    <property type="entry name" value="DEAD/DEAH_RhlB"/>
</dbReference>
<dbReference type="CDD" id="cd12938">
    <property type="entry name" value="GUCT_Hera"/>
    <property type="match status" value="1"/>
</dbReference>
<keyword evidence="3" id="KW-0547">Nucleotide-binding</keyword>
<dbReference type="Gramene" id="EFJ06419">
    <property type="protein sequence ID" value="EFJ06419"/>
    <property type="gene ID" value="SELMODRAFT_30997"/>
</dbReference>
<feature type="domain" description="CCHC-type" evidence="11">
    <location>
        <begin position="628"/>
        <end position="641"/>
    </location>
</feature>
<evidence type="ECO:0000259" key="12">
    <source>
        <dbReference type="PROSITE" id="PS51192"/>
    </source>
</evidence>
<name>D8TA85_SELML</name>
<dbReference type="InParanoid" id="D8TA85"/>
<feature type="domain" description="Helicase C-terminal" evidence="13">
    <location>
        <begin position="257"/>
        <end position="403"/>
    </location>
</feature>
<dbReference type="KEGG" id="smo:SELMODRAFT_30997"/>
<dbReference type="PANTHER" id="PTHR47959">
    <property type="entry name" value="ATP-DEPENDENT RNA HELICASE RHLE-RELATED"/>
    <property type="match status" value="1"/>
</dbReference>
<sequence>SEDEEEEEDGVQGESKADDELAIAGLGVSQEIVGHLADRGITHLFPIQRAVFQPAMKGVDLIARAKTGTGKTLAFGIPIMDRIYRSRSKSQRRSFRGPAALVLAPTRELAKQVETEFMESGKELATVCVYGGVSIMSQKRLLSRGVDVAVGTPGRIIDLLEQGCLDLSQVECMVLDEADQMLAVGFEEDVEKIMEQLPEKRQNMLFSATMPGWVQKLSRKFLNKPLTIDLVGESDEKLAEGIKLYAVQTSQAAKRKILSDVITVYGKGGKTIVFTQTKRDAEEVSMAMNRTLGCEALHGDIAQFQREKTLAAFREGRFLILVATDVAARGLDITDVDLIIHYDLPRDSETFVHRSGRTGRAGKDGSALVFFSPQERRILKHFERQVGCSFQFKSMPHFDEVLAASSSQAVELIKGVHPDLKQVFMATAEKLLEEHGTAAFAAAIAHMSGFSQPPEQRSLISLEAGYMTLKFSRAPGNFPLAVRHVVGAIASLSEKAADNIGKVQMIDEKNVEGAVFDLPEHIATDLLSKSMPSGTRIEAIKELPSLQDSWDDGGRRSYGSSFGGDRGGGGRRPAFGRFDDSRGGGRYSSNGRSFSSSSRFGESRGSSSRSSSSWGGGGGGGGNFDGACYKCGQSGHRAFEC</sequence>
<evidence type="ECO:0000313" key="15">
    <source>
        <dbReference type="Proteomes" id="UP000001514"/>
    </source>
</evidence>
<dbReference type="InterPro" id="IPR027417">
    <property type="entry name" value="P-loop_NTPase"/>
</dbReference>
<accession>D8TA85</accession>
<dbReference type="EC" id="3.6.4.13" evidence="2"/>
<dbReference type="Pfam" id="PF26142">
    <property type="entry name" value="DD_DDX21-DDX50"/>
    <property type="match status" value="1"/>
</dbReference>
<evidence type="ECO:0000256" key="4">
    <source>
        <dbReference type="ARBA" id="ARBA00022801"/>
    </source>
</evidence>
<evidence type="ECO:0000259" key="13">
    <source>
        <dbReference type="PROSITE" id="PS51194"/>
    </source>
</evidence>
<dbReference type="Proteomes" id="UP000001514">
    <property type="component" value="Unassembled WGS sequence"/>
</dbReference>
<evidence type="ECO:0000256" key="2">
    <source>
        <dbReference type="ARBA" id="ARBA00012552"/>
    </source>
</evidence>
<proteinExistence type="inferred from homology"/>
<feature type="domain" description="Helicase ATP-binding" evidence="12">
    <location>
        <begin position="52"/>
        <end position="228"/>
    </location>
</feature>
<dbReference type="Gene3D" id="3.40.50.300">
    <property type="entry name" value="P-loop containing nucleotide triphosphate hydrolases"/>
    <property type="match status" value="2"/>
</dbReference>
<evidence type="ECO:0000256" key="5">
    <source>
        <dbReference type="ARBA" id="ARBA00022806"/>
    </source>
</evidence>
<dbReference type="InterPro" id="IPR050079">
    <property type="entry name" value="DEAD_box_RNA_helicase"/>
</dbReference>
<dbReference type="AlphaFoldDB" id="D8TA85"/>
<evidence type="ECO:0000256" key="8">
    <source>
        <dbReference type="ARBA" id="ARBA00047984"/>
    </source>
</evidence>
<dbReference type="EMBL" id="GL377701">
    <property type="protein sequence ID" value="EFJ06419.1"/>
    <property type="molecule type" value="Genomic_DNA"/>
</dbReference>